<evidence type="ECO:0000256" key="1">
    <source>
        <dbReference type="SAM" id="MobiDB-lite"/>
    </source>
</evidence>
<protein>
    <submittedName>
        <fullName evidence="3">Spondin domain-containing protein</fullName>
    </submittedName>
</protein>
<keyword evidence="2" id="KW-1185">Reference proteome</keyword>
<feature type="compositionally biased region" description="Basic residues" evidence="1">
    <location>
        <begin position="146"/>
        <end position="158"/>
    </location>
</feature>
<name>A0A1I8JRN7_9PLAT</name>
<sequence>QLCRIPAFACRQVGAASWASSAQLGCCFPPRLSPELARRAAAQSEPKCGKRAGVETGRPLRALPAAALSSAGISASHFIARTPRTPRSPAGIWLPPPPAKVRRPLPRRRLLLLLLLATLPFLSQMSEDRITEMESGKDRGADGKNPLRKRRPQLRHQNRAFISVSPDLPCPAGWRQCQQPGMQQQQLHLNRCRRTRLTALLLTPGAAAKHRCRHARDAGYHAVDTDDDCQSNASGEFNSTEFLNARDEPETPSCSSSSCSSRTTAPAPAQAPVADCGNARPPSALPPRRRPPPRPHCPTATTRVVTTSLSERAGLSGLCTATIGTVDPGPVSLDPTQRLIDALETLRDSINDSTTSVALQQSRVRNRRRGTSAGQVNYKGGGSRTTSAAASGLRSQLAAAQACCSPGQARRLSRDYRTRRLSRGARGRATKFYLPNLIPPGALKISGLGGCSGIFFPSDFAADLWGAALGIDTKNGAAPKASSFQYLPWPAQTGSRELPAVGRSLETSSFDVVVEIRVVFLKIGEIDTLKELYHADAFIQAKWKEPLLEGRGAEPETKGADVGCGAAHDPLNSDVYIVEDARLKGVFLETLEPQRDFPLDVQFSGLAPTPRELAPHQITITSSERPDTEIELIPDEAEMRAASNIQTLLASRCLPCAARAGQEAPATSTGMSSDYGVSLCESGPEVWVHPAWGCPFMGWSAVRFI</sequence>
<reference evidence="3" key="1">
    <citation type="submission" date="2016-11" db="UniProtKB">
        <authorList>
            <consortium name="WormBaseParasite"/>
        </authorList>
    </citation>
    <scope>IDENTIFICATION</scope>
</reference>
<feature type="region of interest" description="Disordered" evidence="1">
    <location>
        <begin position="242"/>
        <end position="301"/>
    </location>
</feature>
<accession>A0A1I8JRN7</accession>
<feature type="compositionally biased region" description="Basic and acidic residues" evidence="1">
    <location>
        <begin position="131"/>
        <end position="142"/>
    </location>
</feature>
<dbReference type="Proteomes" id="UP000095280">
    <property type="component" value="Unplaced"/>
</dbReference>
<evidence type="ECO:0000313" key="3">
    <source>
        <dbReference type="WBParaSite" id="snap_masked-unitig_37120-processed-gene-0.0-mRNA-1"/>
    </source>
</evidence>
<feature type="region of interest" description="Disordered" evidence="1">
    <location>
        <begin position="131"/>
        <end position="161"/>
    </location>
</feature>
<dbReference type="WBParaSite" id="snap_masked-unitig_37120-processed-gene-0.0-mRNA-1">
    <property type="protein sequence ID" value="snap_masked-unitig_37120-processed-gene-0.0-mRNA-1"/>
    <property type="gene ID" value="snap_masked-unitig_37120-processed-gene-0.0"/>
</dbReference>
<dbReference type="AlphaFoldDB" id="A0A1I8JRN7"/>
<proteinExistence type="predicted"/>
<evidence type="ECO:0000313" key="2">
    <source>
        <dbReference type="Proteomes" id="UP000095280"/>
    </source>
</evidence>
<feature type="compositionally biased region" description="Low complexity" evidence="1">
    <location>
        <begin position="253"/>
        <end position="282"/>
    </location>
</feature>
<organism evidence="2 3">
    <name type="scientific">Macrostomum lignano</name>
    <dbReference type="NCBI Taxonomy" id="282301"/>
    <lineage>
        <taxon>Eukaryota</taxon>
        <taxon>Metazoa</taxon>
        <taxon>Spiralia</taxon>
        <taxon>Lophotrochozoa</taxon>
        <taxon>Platyhelminthes</taxon>
        <taxon>Rhabditophora</taxon>
        <taxon>Macrostomorpha</taxon>
        <taxon>Macrostomida</taxon>
        <taxon>Macrostomidae</taxon>
        <taxon>Macrostomum</taxon>
    </lineage>
</organism>